<evidence type="ECO:0000313" key="2">
    <source>
        <dbReference type="Proteomes" id="UP000218263"/>
    </source>
</evidence>
<proteinExistence type="predicted"/>
<keyword evidence="2" id="KW-1185">Reference proteome</keyword>
<sequence>MKIMKILKSLNNIQKAKLLHDLFSDEIPDFLKFLKGECENIKSNAMQIKADWKSNLFTAERWINLPAQTFQTIEKHQNDLQNSGYLFSEQLFSGFGAAFLSHHLWQYTETKEYTVPKFKIAVDLFINP</sequence>
<evidence type="ECO:0000313" key="1">
    <source>
        <dbReference type="EMBL" id="BAU51881.1"/>
    </source>
</evidence>
<dbReference type="AlphaFoldDB" id="A0A110AZH2"/>
<dbReference type="Proteomes" id="UP000218263">
    <property type="component" value="Chromosome"/>
</dbReference>
<dbReference type="KEGG" id="mgot:MgSA37_00030"/>
<accession>A0A110AZH2</accession>
<reference evidence="1 2" key="1">
    <citation type="submission" date="2015-12" db="EMBL/GenBank/DDBJ databases">
        <title>Genome sequence of Mucilaginibacter gotjawali.</title>
        <authorList>
            <person name="Lee J.S."/>
            <person name="Lee K.C."/>
            <person name="Kim K.K."/>
            <person name="Lee B.W."/>
        </authorList>
    </citation>
    <scope>NUCLEOTIDE SEQUENCE [LARGE SCALE GENOMIC DNA]</scope>
    <source>
        <strain evidence="1 2">SA3-7</strain>
    </source>
</reference>
<protein>
    <submittedName>
        <fullName evidence="1">Uncharacterized protein</fullName>
    </submittedName>
</protein>
<dbReference type="EMBL" id="AP017313">
    <property type="protein sequence ID" value="BAU51881.1"/>
    <property type="molecule type" value="Genomic_DNA"/>
</dbReference>
<name>A0A110AZH2_9SPHI</name>
<gene>
    <name evidence="1" type="ORF">MgSA37_00030</name>
</gene>
<organism evidence="1 2">
    <name type="scientific">Mucilaginibacter gotjawali</name>
    <dbReference type="NCBI Taxonomy" id="1550579"/>
    <lineage>
        <taxon>Bacteria</taxon>
        <taxon>Pseudomonadati</taxon>
        <taxon>Bacteroidota</taxon>
        <taxon>Sphingobacteriia</taxon>
        <taxon>Sphingobacteriales</taxon>
        <taxon>Sphingobacteriaceae</taxon>
        <taxon>Mucilaginibacter</taxon>
    </lineage>
</organism>